<proteinExistence type="predicted"/>
<name>A0A5J4QDP7_9ZZZZ</name>
<comment type="caution">
    <text evidence="1">The sequence shown here is derived from an EMBL/GenBank/DDBJ whole genome shotgun (WGS) entry which is preliminary data.</text>
</comment>
<dbReference type="EMBL" id="SNRY01003967">
    <property type="protein sequence ID" value="KAA6319170.1"/>
    <property type="molecule type" value="Genomic_DNA"/>
</dbReference>
<evidence type="ECO:0000313" key="1">
    <source>
        <dbReference type="EMBL" id="KAA6319170.1"/>
    </source>
</evidence>
<dbReference type="Pfam" id="PF13605">
    <property type="entry name" value="DUF4141"/>
    <property type="match status" value="1"/>
</dbReference>
<accession>A0A5J4QDP7</accession>
<protein>
    <recommendedName>
        <fullName evidence="2">DUF4141 domain-containing protein</fullName>
    </recommendedName>
</protein>
<evidence type="ECO:0008006" key="2">
    <source>
        <dbReference type="Google" id="ProtNLM"/>
    </source>
</evidence>
<sequence>MQLKIILPLLALCLFTGRAGAQWVVLDPSNLAQGIANATKQIVQTSQTATNTVNTFKETAKLYDQTKGYYDALRKANNLLKDARKVRNTMLMIGEITDMYVNNFRLMLSDGNYRAEELTAIAFGYATLLGESADVLSELKNVINDGAFSMSDAERMVAVDKAYHAMLGYRNLVAYYTRKNISVSYLRARKAGDSDRIRALYGNAGERYW</sequence>
<organism evidence="1">
    <name type="scientific">termite gut metagenome</name>
    <dbReference type="NCBI Taxonomy" id="433724"/>
    <lineage>
        <taxon>unclassified sequences</taxon>
        <taxon>metagenomes</taxon>
        <taxon>organismal metagenomes</taxon>
    </lineage>
</organism>
<dbReference type="AlphaFoldDB" id="A0A5J4QDP7"/>
<gene>
    <name evidence="1" type="ORF">EZS27_030905</name>
</gene>
<dbReference type="InterPro" id="IPR025415">
    <property type="entry name" value="DUF4141"/>
</dbReference>
<reference evidence="1" key="1">
    <citation type="submission" date="2019-03" db="EMBL/GenBank/DDBJ databases">
        <title>Single cell metagenomics reveals metabolic interactions within the superorganism composed of flagellate Streblomastix strix and complex community of Bacteroidetes bacteria on its surface.</title>
        <authorList>
            <person name="Treitli S.C."/>
            <person name="Kolisko M."/>
            <person name="Husnik F."/>
            <person name="Keeling P."/>
            <person name="Hampl V."/>
        </authorList>
    </citation>
    <scope>NUCLEOTIDE SEQUENCE</scope>
    <source>
        <strain evidence="1">STM</strain>
    </source>
</reference>